<organism evidence="6 7">
    <name type="scientific">Streptomyces bluensis</name>
    <dbReference type="NCBI Taxonomy" id="33897"/>
    <lineage>
        <taxon>Bacteria</taxon>
        <taxon>Bacillati</taxon>
        <taxon>Actinomycetota</taxon>
        <taxon>Actinomycetes</taxon>
        <taxon>Kitasatosporales</taxon>
        <taxon>Streptomycetaceae</taxon>
        <taxon>Streptomyces</taxon>
    </lineage>
</organism>
<sequence length="301" mass="31783">MEVRTLRYFLAVAEEESFTRAAARCHVAQPAISQQIRALERELGEALFERDSRTVRLTDAGRALLPHARSVSASVAAAKAEFAARSGLLTGILELGAADGVESSSLPALLGTFHRLYPGVGVQLVEGSSAGLIPQVRQGSLDAVFVAVPPEGLDPGFGHRVLVRDEIVALVAAGRPQAEHASLSLEEFATTPLITYGPDSGLYTRLRTAFEEARVPFRPAYATNHVALQLELVAAGVGIALAAGAVRGITRDPRVTVVPVTPRIPYAKALIWRAGPHASAPLRALLDLPHPAGESPGGDPR</sequence>
<dbReference type="Pfam" id="PF00126">
    <property type="entry name" value="HTH_1"/>
    <property type="match status" value="1"/>
</dbReference>
<dbReference type="SUPFAM" id="SSF53850">
    <property type="entry name" value="Periplasmic binding protein-like II"/>
    <property type="match status" value="1"/>
</dbReference>
<accession>A0ABW6UCJ7</accession>
<comment type="caution">
    <text evidence="6">The sequence shown here is derived from an EMBL/GenBank/DDBJ whole genome shotgun (WGS) entry which is preliminary data.</text>
</comment>
<dbReference type="InterPro" id="IPR036390">
    <property type="entry name" value="WH_DNA-bd_sf"/>
</dbReference>
<dbReference type="SUPFAM" id="SSF46785">
    <property type="entry name" value="Winged helix' DNA-binding domain"/>
    <property type="match status" value="1"/>
</dbReference>
<dbReference type="PANTHER" id="PTHR30346:SF28">
    <property type="entry name" value="HTH-TYPE TRANSCRIPTIONAL REGULATOR CYNR"/>
    <property type="match status" value="1"/>
</dbReference>
<evidence type="ECO:0000313" key="7">
    <source>
        <dbReference type="Proteomes" id="UP001602058"/>
    </source>
</evidence>
<reference evidence="6 7" key="1">
    <citation type="submission" date="2024-10" db="EMBL/GenBank/DDBJ databases">
        <title>The Natural Products Discovery Center: Release of the First 8490 Sequenced Strains for Exploring Actinobacteria Biosynthetic Diversity.</title>
        <authorList>
            <person name="Kalkreuter E."/>
            <person name="Kautsar S.A."/>
            <person name="Yang D."/>
            <person name="Bader C.D."/>
            <person name="Teijaro C.N."/>
            <person name="Fluegel L."/>
            <person name="Davis C.M."/>
            <person name="Simpson J.R."/>
            <person name="Lauterbach L."/>
            <person name="Steele A.D."/>
            <person name="Gui C."/>
            <person name="Meng S."/>
            <person name="Li G."/>
            <person name="Viehrig K."/>
            <person name="Ye F."/>
            <person name="Su P."/>
            <person name="Kiefer A.F."/>
            <person name="Nichols A."/>
            <person name="Cepeda A.J."/>
            <person name="Yan W."/>
            <person name="Fan B."/>
            <person name="Jiang Y."/>
            <person name="Adhikari A."/>
            <person name="Zheng C.-J."/>
            <person name="Schuster L."/>
            <person name="Cowan T.M."/>
            <person name="Smanski M.J."/>
            <person name="Chevrette M.G."/>
            <person name="De Carvalho L.P.S."/>
            <person name="Shen B."/>
        </authorList>
    </citation>
    <scope>NUCLEOTIDE SEQUENCE [LARGE SCALE GENOMIC DNA]</scope>
    <source>
        <strain evidence="6 7">NPDC001390</strain>
    </source>
</reference>
<dbReference type="CDD" id="cd05466">
    <property type="entry name" value="PBP2_LTTR_substrate"/>
    <property type="match status" value="1"/>
</dbReference>
<keyword evidence="4" id="KW-0804">Transcription</keyword>
<keyword evidence="3" id="KW-0238">DNA-binding</keyword>
<dbReference type="InterPro" id="IPR036388">
    <property type="entry name" value="WH-like_DNA-bd_sf"/>
</dbReference>
<evidence type="ECO:0000256" key="4">
    <source>
        <dbReference type="ARBA" id="ARBA00023163"/>
    </source>
</evidence>
<dbReference type="PROSITE" id="PS50931">
    <property type="entry name" value="HTH_LYSR"/>
    <property type="match status" value="1"/>
</dbReference>
<comment type="similarity">
    <text evidence="1">Belongs to the LysR transcriptional regulatory family.</text>
</comment>
<evidence type="ECO:0000256" key="2">
    <source>
        <dbReference type="ARBA" id="ARBA00023015"/>
    </source>
</evidence>
<evidence type="ECO:0000259" key="5">
    <source>
        <dbReference type="PROSITE" id="PS50931"/>
    </source>
</evidence>
<dbReference type="Proteomes" id="UP001602058">
    <property type="component" value="Unassembled WGS sequence"/>
</dbReference>
<dbReference type="Gene3D" id="3.40.190.290">
    <property type="match status" value="1"/>
</dbReference>
<dbReference type="Gene3D" id="1.10.10.10">
    <property type="entry name" value="Winged helix-like DNA-binding domain superfamily/Winged helix DNA-binding domain"/>
    <property type="match status" value="1"/>
</dbReference>
<evidence type="ECO:0000256" key="1">
    <source>
        <dbReference type="ARBA" id="ARBA00009437"/>
    </source>
</evidence>
<dbReference type="InterPro" id="IPR000847">
    <property type="entry name" value="LysR_HTH_N"/>
</dbReference>
<name>A0ABW6UCJ7_9ACTN</name>
<evidence type="ECO:0000256" key="3">
    <source>
        <dbReference type="ARBA" id="ARBA00023125"/>
    </source>
</evidence>
<feature type="domain" description="HTH lysR-type" evidence="5">
    <location>
        <begin position="1"/>
        <end position="58"/>
    </location>
</feature>
<dbReference type="PRINTS" id="PR00039">
    <property type="entry name" value="HTHLYSR"/>
</dbReference>
<keyword evidence="2" id="KW-0805">Transcription regulation</keyword>
<dbReference type="Pfam" id="PF03466">
    <property type="entry name" value="LysR_substrate"/>
    <property type="match status" value="1"/>
</dbReference>
<gene>
    <name evidence="6" type="ORF">ACFY1D_06795</name>
</gene>
<dbReference type="RefSeq" id="WP_387884244.1">
    <property type="nucleotide sequence ID" value="NZ_JBIAWJ010000002.1"/>
</dbReference>
<protein>
    <submittedName>
        <fullName evidence="6">LysR family transcriptional regulator</fullName>
    </submittedName>
</protein>
<proteinExistence type="inferred from homology"/>
<dbReference type="PANTHER" id="PTHR30346">
    <property type="entry name" value="TRANSCRIPTIONAL DUAL REGULATOR HCAR-RELATED"/>
    <property type="match status" value="1"/>
</dbReference>
<keyword evidence="7" id="KW-1185">Reference proteome</keyword>
<dbReference type="InterPro" id="IPR005119">
    <property type="entry name" value="LysR_subst-bd"/>
</dbReference>
<dbReference type="EMBL" id="JBIAWJ010000002">
    <property type="protein sequence ID" value="MFF4521151.1"/>
    <property type="molecule type" value="Genomic_DNA"/>
</dbReference>
<evidence type="ECO:0000313" key="6">
    <source>
        <dbReference type="EMBL" id="MFF4521151.1"/>
    </source>
</evidence>